<keyword evidence="5" id="KW-1185">Reference proteome</keyword>
<feature type="domain" description="DUF7347" evidence="2">
    <location>
        <begin position="26"/>
        <end position="106"/>
    </location>
</feature>
<dbReference type="RefSeq" id="WP_342808160.1">
    <property type="nucleotide sequence ID" value="NZ_JAOPJZ010000004.1"/>
</dbReference>
<dbReference type="Proteomes" id="UP001321047">
    <property type="component" value="Unassembled WGS sequence"/>
</dbReference>
<evidence type="ECO:0000313" key="4">
    <source>
        <dbReference type="EMBL" id="MCU4751909.1"/>
    </source>
</evidence>
<evidence type="ECO:0000256" key="1">
    <source>
        <dbReference type="SAM" id="MobiDB-lite"/>
    </source>
</evidence>
<dbReference type="Pfam" id="PF24038">
    <property type="entry name" value="DUF7347"/>
    <property type="match status" value="1"/>
</dbReference>
<feature type="region of interest" description="Disordered" evidence="1">
    <location>
        <begin position="1"/>
        <end position="22"/>
    </location>
</feature>
<dbReference type="InterPro" id="IPR055771">
    <property type="entry name" value="DUF7347"/>
</dbReference>
<dbReference type="AlphaFoldDB" id="A0AAP2Z9J2"/>
<evidence type="ECO:0000313" key="5">
    <source>
        <dbReference type="Proteomes" id="UP001321047"/>
    </source>
</evidence>
<evidence type="ECO:0000259" key="2">
    <source>
        <dbReference type="Pfam" id="PF24038"/>
    </source>
</evidence>
<organism evidence="4 5">
    <name type="scientific">Natronosalvus hydrolyticus</name>
    <dbReference type="NCBI Taxonomy" id="2979988"/>
    <lineage>
        <taxon>Archaea</taxon>
        <taxon>Methanobacteriati</taxon>
        <taxon>Methanobacteriota</taxon>
        <taxon>Stenosarchaea group</taxon>
        <taxon>Halobacteria</taxon>
        <taxon>Halobacteriales</taxon>
        <taxon>Natrialbaceae</taxon>
        <taxon>Natronosalvus</taxon>
    </lineage>
</organism>
<proteinExistence type="predicted"/>
<comment type="caution">
    <text evidence="4">The sequence shown here is derived from an EMBL/GenBank/DDBJ whole genome shotgun (WGS) entry which is preliminary data.</text>
</comment>
<reference evidence="4 5" key="1">
    <citation type="submission" date="2022-09" db="EMBL/GenBank/DDBJ databases">
        <title>Enrichment on poylsaccharides allowed isolation of novel metabolic and taxonomic groups of Haloarchaea.</title>
        <authorList>
            <person name="Sorokin D.Y."/>
            <person name="Elcheninov A.G."/>
            <person name="Khizhniak T.V."/>
            <person name="Kolganova T.V."/>
            <person name="Kublanov I.V."/>
        </authorList>
    </citation>
    <scope>NUCLEOTIDE SEQUENCE [LARGE SCALE GENOMIC DNA]</scope>
    <source>
        <strain evidence="4 5">AArc-curdl1</strain>
    </source>
</reference>
<accession>A0AAP2Z9J2</accession>
<sequence length="306" mass="33730">MAGDEPSPAKDTGSTGVDVEPAGLSPDEAFALIGHELRVEILRSLLEACGEREEYPTSFSTLRDHVGAEVSSQFSYHLEALVGHFIRRTEGGYELRYAGWEVATSVLAGTYTERAAFGPTSIDGRCPLCSASSLLVTYREEWLDIKCDACERQLLRYTFPPGGLESRTLEETLRAFDRHVRTDLALARDGICPSCTGRMRVVTDGDGLPADRIAVCVCQRCGNRLVPSIGAYFVDHERIHRFLHDGGFSREIPLWEREYCVSTTCTTVASTDPWRGTVLVRGTDRTLRVTVDETLSVCSTTVDSHG</sequence>
<name>A0AAP2Z9J2_9EURY</name>
<dbReference type="Pfam" id="PF24042">
    <property type="entry name" value="DUF7351"/>
    <property type="match status" value="1"/>
</dbReference>
<dbReference type="EMBL" id="JAOPJZ010000004">
    <property type="protein sequence ID" value="MCU4751909.1"/>
    <property type="molecule type" value="Genomic_DNA"/>
</dbReference>
<protein>
    <submittedName>
        <fullName evidence="4">ArsR family transcriptional regulator</fullName>
    </submittedName>
</protein>
<feature type="domain" description="DUF7351" evidence="3">
    <location>
        <begin position="123"/>
        <end position="297"/>
    </location>
</feature>
<evidence type="ECO:0000259" key="3">
    <source>
        <dbReference type="Pfam" id="PF24042"/>
    </source>
</evidence>
<gene>
    <name evidence="4" type="ORF">OB919_07920</name>
</gene>
<dbReference type="InterPro" id="IPR055775">
    <property type="entry name" value="DUF7351"/>
</dbReference>